<name>A0A4R3YIR2_9FIRM</name>
<keyword evidence="5 7" id="KW-1133">Transmembrane helix</keyword>
<feature type="transmembrane region" description="Helical" evidence="7">
    <location>
        <begin position="289"/>
        <end position="308"/>
    </location>
</feature>
<dbReference type="GO" id="GO:0005886">
    <property type="term" value="C:plasma membrane"/>
    <property type="evidence" value="ECO:0007669"/>
    <property type="project" value="UniProtKB-SubCell"/>
</dbReference>
<keyword evidence="6 7" id="KW-0472">Membrane</keyword>
<keyword evidence="3" id="KW-1003">Cell membrane</keyword>
<feature type="transmembrane region" description="Helical" evidence="7">
    <location>
        <begin position="222"/>
        <end position="240"/>
    </location>
</feature>
<accession>A0A4R3YIR2</accession>
<proteinExistence type="predicted"/>
<keyword evidence="2" id="KW-0813">Transport</keyword>
<organism evidence="8 9">
    <name type="scientific">Longibaculum muris</name>
    <dbReference type="NCBI Taxonomy" id="1796628"/>
    <lineage>
        <taxon>Bacteria</taxon>
        <taxon>Bacillati</taxon>
        <taxon>Bacillota</taxon>
        <taxon>Erysipelotrichia</taxon>
        <taxon>Erysipelotrichales</taxon>
        <taxon>Coprobacillaceae</taxon>
        <taxon>Longibaculum</taxon>
    </lineage>
</organism>
<evidence type="ECO:0000256" key="2">
    <source>
        <dbReference type="ARBA" id="ARBA00022448"/>
    </source>
</evidence>
<comment type="subcellular location">
    <subcellularLocation>
        <location evidence="1">Cell membrane</location>
        <topology evidence="1">Multi-pass membrane protein</topology>
    </subcellularLocation>
</comment>
<feature type="transmembrane region" description="Helical" evidence="7">
    <location>
        <begin position="314"/>
        <end position="335"/>
    </location>
</feature>
<feature type="transmembrane region" description="Helical" evidence="7">
    <location>
        <begin position="356"/>
        <end position="378"/>
    </location>
</feature>
<dbReference type="EMBL" id="SMCQ01000028">
    <property type="protein sequence ID" value="TCV92001.1"/>
    <property type="molecule type" value="Genomic_DNA"/>
</dbReference>
<dbReference type="AlphaFoldDB" id="A0A4R3YIR2"/>
<sequence>MKKYKDLWLEKNYIKVMLANIITRLGDGIDTIAFSWLVYEVTGSTVLTASIFGVNVIPNLTIGLVSGVICQYVSEKLMMFVCDLGRALCVFLIAFLYMSGHLAVWHLFVITFLNSSFEAFRTPVEASIYPKILSKDHLDLGIALKESFVNGANFLGIIIAPICITLWGLHGALIIDALSFALCGLIILTMQNIHVTTEDKMTLSKCFQDLKDGFAYVKKDRFLVKLLIIFCLTNALFTPINSFEAAFVKDVLHMGSIGISLFSMGFLLGNVLFSPMLPFLKEKFLGRKLIVYGTMVVGITMIGYSLLPNVPSEFRYIALTLVAFFMGGAIGTLNYPVHLALYKRIEPTYLSRVQSICGTCAMAIVPISSFLAGGISAFVPLQMIYLSCAILLFICSIYIFFQKLFYVFNQY</sequence>
<dbReference type="InterPro" id="IPR010290">
    <property type="entry name" value="TM_effector"/>
</dbReference>
<feature type="transmembrane region" description="Helical" evidence="7">
    <location>
        <begin position="252"/>
        <end position="277"/>
    </location>
</feature>
<evidence type="ECO:0000256" key="6">
    <source>
        <dbReference type="ARBA" id="ARBA00023136"/>
    </source>
</evidence>
<dbReference type="PANTHER" id="PTHR23513:SF6">
    <property type="entry name" value="MAJOR FACILITATOR SUPERFAMILY ASSOCIATED DOMAIN-CONTAINING PROTEIN"/>
    <property type="match status" value="1"/>
</dbReference>
<dbReference type="CDD" id="cd06173">
    <property type="entry name" value="MFS_MefA_like"/>
    <property type="match status" value="1"/>
</dbReference>
<evidence type="ECO:0000313" key="8">
    <source>
        <dbReference type="EMBL" id="TCV92001.1"/>
    </source>
</evidence>
<reference evidence="8 9" key="1">
    <citation type="submission" date="2019-03" db="EMBL/GenBank/DDBJ databases">
        <title>Genomic Encyclopedia of Type Strains, Phase IV (KMG-IV): sequencing the most valuable type-strain genomes for metagenomic binning, comparative biology and taxonomic classification.</title>
        <authorList>
            <person name="Goeker M."/>
        </authorList>
    </citation>
    <scope>NUCLEOTIDE SEQUENCE [LARGE SCALE GENOMIC DNA]</scope>
    <source>
        <strain evidence="8 9">DSM 29487</strain>
    </source>
</reference>
<keyword evidence="9" id="KW-1185">Reference proteome</keyword>
<dbReference type="Gene3D" id="1.20.1250.20">
    <property type="entry name" value="MFS general substrate transporter like domains"/>
    <property type="match status" value="1"/>
</dbReference>
<dbReference type="Pfam" id="PF05977">
    <property type="entry name" value="MFS_3"/>
    <property type="match status" value="1"/>
</dbReference>
<dbReference type="RefSeq" id="WP_066446673.1">
    <property type="nucleotide sequence ID" value="NZ_JANKBF010000003.1"/>
</dbReference>
<evidence type="ECO:0000256" key="1">
    <source>
        <dbReference type="ARBA" id="ARBA00004651"/>
    </source>
</evidence>
<dbReference type="PANTHER" id="PTHR23513">
    <property type="entry name" value="INTEGRAL MEMBRANE EFFLUX PROTEIN-RELATED"/>
    <property type="match status" value="1"/>
</dbReference>
<feature type="transmembrane region" description="Helical" evidence="7">
    <location>
        <begin position="45"/>
        <end position="70"/>
    </location>
</feature>
<evidence type="ECO:0000256" key="7">
    <source>
        <dbReference type="SAM" id="Phobius"/>
    </source>
</evidence>
<dbReference type="InterPro" id="IPR036259">
    <property type="entry name" value="MFS_trans_sf"/>
</dbReference>
<gene>
    <name evidence="8" type="ORF">EDD60_12835</name>
</gene>
<dbReference type="SUPFAM" id="SSF103473">
    <property type="entry name" value="MFS general substrate transporter"/>
    <property type="match status" value="1"/>
</dbReference>
<evidence type="ECO:0000256" key="3">
    <source>
        <dbReference type="ARBA" id="ARBA00022475"/>
    </source>
</evidence>
<keyword evidence="4 7" id="KW-0812">Transmembrane</keyword>
<evidence type="ECO:0000256" key="4">
    <source>
        <dbReference type="ARBA" id="ARBA00022692"/>
    </source>
</evidence>
<feature type="transmembrane region" description="Helical" evidence="7">
    <location>
        <begin position="384"/>
        <end position="401"/>
    </location>
</feature>
<feature type="transmembrane region" description="Helical" evidence="7">
    <location>
        <begin position="148"/>
        <end position="167"/>
    </location>
</feature>
<dbReference type="Proteomes" id="UP000295515">
    <property type="component" value="Unassembled WGS sequence"/>
</dbReference>
<evidence type="ECO:0000256" key="5">
    <source>
        <dbReference type="ARBA" id="ARBA00022989"/>
    </source>
</evidence>
<feature type="transmembrane region" description="Helical" evidence="7">
    <location>
        <begin position="173"/>
        <end position="195"/>
    </location>
</feature>
<dbReference type="GeneID" id="98916575"/>
<protein>
    <submittedName>
        <fullName evidence="8">DHA3 family macrolide efflux protein-like MFS transporter</fullName>
    </submittedName>
</protein>
<comment type="caution">
    <text evidence="8">The sequence shown here is derived from an EMBL/GenBank/DDBJ whole genome shotgun (WGS) entry which is preliminary data.</text>
</comment>
<evidence type="ECO:0000313" key="9">
    <source>
        <dbReference type="Proteomes" id="UP000295515"/>
    </source>
</evidence>